<dbReference type="Pfam" id="PF13529">
    <property type="entry name" value="Peptidase_C39_2"/>
    <property type="match status" value="1"/>
</dbReference>
<proteinExistence type="predicted"/>
<dbReference type="AlphaFoldDB" id="A0A1F6UU91"/>
<accession>A0A1F6UU91</accession>
<gene>
    <name evidence="2" type="ORF">A2814_02625</name>
</gene>
<comment type="caution">
    <text evidence="2">The sequence shown here is derived from an EMBL/GenBank/DDBJ whole genome shotgun (WGS) entry which is preliminary data.</text>
</comment>
<protein>
    <recommendedName>
        <fullName evidence="1">Peptidase C39-like domain-containing protein</fullName>
    </recommendedName>
</protein>
<sequence>MTVVAVFVLVITTKIIPNNEEIFDQIVKKPVDPIIKLAEESPKIDFVPATQSKAVYSKILENDQIPAHTHAKTISVTDQVLTTLKSETPPDLSFFDVVTLDVPADKQEFKNSCEESALQMVLAYYDIQATEMEIVERVGYKPRNWDQVKGIWDDPSEMFVGSITGKNSKGQAMSGYGAYAPALAKAARTFGRNAESYSPVTASFIAEQIYKGYPVMVWGLFRTPPYVKYAWKTDEGKAIEAYRGEHVRVVVGVIGDRVNPVGFFLNDPLTGKKSEYWSAERLMKHMNIWGNLTNQAVVVR</sequence>
<dbReference type="Proteomes" id="UP000177869">
    <property type="component" value="Unassembled WGS sequence"/>
</dbReference>
<reference evidence="2 3" key="1">
    <citation type="journal article" date="2016" name="Nat. Commun.">
        <title>Thousands of microbial genomes shed light on interconnected biogeochemical processes in an aquifer system.</title>
        <authorList>
            <person name="Anantharaman K."/>
            <person name="Brown C.T."/>
            <person name="Hug L.A."/>
            <person name="Sharon I."/>
            <person name="Castelle C.J."/>
            <person name="Probst A.J."/>
            <person name="Thomas B.C."/>
            <person name="Singh A."/>
            <person name="Wilkins M.J."/>
            <person name="Karaoz U."/>
            <person name="Brodie E.L."/>
            <person name="Williams K.H."/>
            <person name="Hubbard S.S."/>
            <person name="Banfield J.F."/>
        </authorList>
    </citation>
    <scope>NUCLEOTIDE SEQUENCE [LARGE SCALE GENOMIC DNA]</scope>
</reference>
<dbReference type="Gene3D" id="3.90.70.10">
    <property type="entry name" value="Cysteine proteinases"/>
    <property type="match status" value="1"/>
</dbReference>
<evidence type="ECO:0000313" key="2">
    <source>
        <dbReference type="EMBL" id="OGI60955.1"/>
    </source>
</evidence>
<dbReference type="EMBL" id="MFTI01000010">
    <property type="protein sequence ID" value="OGI60955.1"/>
    <property type="molecule type" value="Genomic_DNA"/>
</dbReference>
<dbReference type="PANTHER" id="PTHR37806:SF1">
    <property type="entry name" value="PEPTIDASE C39-LIKE DOMAIN-CONTAINING PROTEIN"/>
    <property type="match status" value="1"/>
</dbReference>
<feature type="domain" description="Peptidase C39-like" evidence="1">
    <location>
        <begin position="100"/>
        <end position="268"/>
    </location>
</feature>
<evidence type="ECO:0000259" key="1">
    <source>
        <dbReference type="Pfam" id="PF13529"/>
    </source>
</evidence>
<evidence type="ECO:0000313" key="3">
    <source>
        <dbReference type="Proteomes" id="UP000177869"/>
    </source>
</evidence>
<organism evidence="2 3">
    <name type="scientific">Candidatus Nomurabacteria bacterium RIFCSPHIGHO2_01_FULL_38_19</name>
    <dbReference type="NCBI Taxonomy" id="1801732"/>
    <lineage>
        <taxon>Bacteria</taxon>
        <taxon>Candidatus Nomuraibacteriota</taxon>
    </lineage>
</organism>
<name>A0A1F6UU91_9BACT</name>
<dbReference type="PANTHER" id="PTHR37806">
    <property type="entry name" value="LMO0724 PROTEIN"/>
    <property type="match status" value="1"/>
</dbReference>
<dbReference type="InterPro" id="IPR039564">
    <property type="entry name" value="Peptidase_C39-like"/>
</dbReference>
<dbReference type="STRING" id="1801732.A2814_02625"/>